<dbReference type="Gene3D" id="2.10.220.10">
    <property type="entry name" value="Hormone Receptor, Insulin-like Growth Factor Receptor 1, Chain A, domain 2"/>
    <property type="match status" value="2"/>
</dbReference>
<reference evidence="2 3" key="2">
    <citation type="journal article" date="2013" name="Genome Biol. Evol.">
        <title>Genome sequencing of Giardia lamblia genotypes A2 and B isolates (DH and GS) and comparative analysis with the genomes of genotypes A1 and E (WB and Pig).</title>
        <authorList>
            <person name="Adam R.D."/>
            <person name="Dahlstrom E.W."/>
            <person name="Martens C.A."/>
            <person name="Bruno D.P."/>
            <person name="Barbian K.D."/>
            <person name="Ricklefs S.M."/>
            <person name="Hernandez M.M."/>
            <person name="Narla N.P."/>
            <person name="Patel R.B."/>
            <person name="Porcella S.F."/>
            <person name="Nash T.E."/>
        </authorList>
    </citation>
    <scope>NUCLEOTIDE SEQUENCE [LARGE SCALE GENOMIC DNA]</scope>
    <source>
        <strain evidence="2 3">DH</strain>
    </source>
</reference>
<organism evidence="2 3">
    <name type="scientific">Giardia intestinalis</name>
    <name type="common">Giardia lamblia</name>
    <dbReference type="NCBI Taxonomy" id="5741"/>
    <lineage>
        <taxon>Eukaryota</taxon>
        <taxon>Metamonada</taxon>
        <taxon>Diplomonadida</taxon>
        <taxon>Hexamitidae</taxon>
        <taxon>Giardiinae</taxon>
        <taxon>Giardia</taxon>
    </lineage>
</organism>
<dbReference type="SUPFAM" id="SSF57184">
    <property type="entry name" value="Growth factor receptor domain"/>
    <property type="match status" value="2"/>
</dbReference>
<dbReference type="Proteomes" id="UP000018320">
    <property type="component" value="Unassembled WGS sequence"/>
</dbReference>
<sequence>GKCTQCAQKSFMYKGGCYKDSQAPGNTMCETATDGVCTRAKDGYFVPPGADASHQSVIPCGDEEVVTLGNSKQYKGIPNCLTCTAPANGDGAETAPKTPTCDTCKEGFFGPSEASPCQQCTDENCATCGAAGEAKCSKCKAADASGAKLYLKKGEGGTGTCVTEAACVQVDGYYIEGEECKKCSAPCVACTGQATHCTKCDPAGETPYLKDNNCVNEASCISGNTHYADAATKECKLCADGGLRDCTTCEVSGGTLACKACPSGDKNKFGLGKKSCVQNCPANSAADSGNICACNEGFEPNNDWSACRPKSNCRTPNCQACDNEGRENEVCTACLEGKYLTPTNQCVSDCTAIKGYYGNDTDRKCKKCNDACVECKGADANQCTACPAGKMLKYTEDVPDNGGTCVDQCSVSSTSEGCEICGAKIGGTDYCSKCKGADQVSINGVCSRNSQREAACSSLQEGICKTCGAGYFLFNGGCYKTDQQPGKQVCAQANGGKCQTCASGLAADNGDCSKSTCHSTCATCTEANQPDKCSACPPGRYLDATNVCKLCTETSSSIQGVANCASCAPPSNNQGPVLCYLMNGDSAGGSTNKSGLSTGAIAGISVAVIVVVGGLVGFLCWWFICRGKA</sequence>
<dbReference type="VEuPathDB" id="GiardiaDB:GL50803_0032933"/>
<dbReference type="SMART" id="SM00261">
    <property type="entry name" value="FU"/>
    <property type="match status" value="6"/>
</dbReference>
<accession>V6TAB5</accession>
<dbReference type="EMBL" id="AHGT01000066">
    <property type="protein sequence ID" value="ESU35833.1"/>
    <property type="molecule type" value="Genomic_DNA"/>
</dbReference>
<dbReference type="PANTHER" id="PTHR23275">
    <property type="entry name" value="CABRIOLET.-RELATED"/>
    <property type="match status" value="1"/>
</dbReference>
<dbReference type="VEuPathDB" id="GiardiaDB:GL50581_2720"/>
<dbReference type="VEuPathDB" id="GiardiaDB:GL50581_3191"/>
<feature type="transmembrane region" description="Helical" evidence="1">
    <location>
        <begin position="600"/>
        <end position="624"/>
    </location>
</feature>
<keyword evidence="1" id="KW-0812">Transmembrane</keyword>
<feature type="non-terminal residue" evidence="2">
    <location>
        <position position="1"/>
    </location>
</feature>
<dbReference type="InterPro" id="IPR052798">
    <property type="entry name" value="Giardia_VSA"/>
</dbReference>
<evidence type="ECO:0000256" key="1">
    <source>
        <dbReference type="SAM" id="Phobius"/>
    </source>
</evidence>
<evidence type="ECO:0000313" key="3">
    <source>
        <dbReference type="Proteomes" id="UP000018320"/>
    </source>
</evidence>
<evidence type="ECO:0000313" key="2">
    <source>
        <dbReference type="EMBL" id="ESU35833.1"/>
    </source>
</evidence>
<dbReference type="InterPro" id="IPR006212">
    <property type="entry name" value="Furin_repeat"/>
</dbReference>
<name>V6TAB5_GIAIN</name>
<dbReference type="AlphaFoldDB" id="V6TAB5"/>
<protein>
    <submittedName>
        <fullName evidence="2">Variant-specific surface protein</fullName>
    </submittedName>
</protein>
<dbReference type="InterPro" id="IPR009030">
    <property type="entry name" value="Growth_fac_rcpt_cys_sf"/>
</dbReference>
<dbReference type="VEuPathDB" id="GiardiaDB:QR46_3422"/>
<proteinExistence type="predicted"/>
<reference evidence="3" key="1">
    <citation type="submission" date="2012-02" db="EMBL/GenBank/DDBJ databases">
        <title>Genome sequencing of Giardia lamblia Genotypes A2 and B isolates (DH and GS) and comparative analysis with the genomes of Genotypes A1 and E (WB and Pig).</title>
        <authorList>
            <person name="Adam R."/>
            <person name="Dahlstrom E."/>
            <person name="Martens C."/>
            <person name="Bruno D."/>
            <person name="Barbian K."/>
            <person name="Porcella S.F."/>
            <person name="Nash T."/>
        </authorList>
    </citation>
    <scope>NUCLEOTIDE SEQUENCE</scope>
    <source>
        <strain evidence="3">DH</strain>
    </source>
</reference>
<comment type="caution">
    <text evidence="2">The sequence shown here is derived from an EMBL/GenBank/DDBJ whole genome shotgun (WGS) entry which is preliminary data.</text>
</comment>
<dbReference type="PANTHER" id="PTHR23275:SF100">
    <property type="entry name" value="EGF-LIKE DOMAIN-CONTAINING PROTEIN"/>
    <property type="match status" value="1"/>
</dbReference>
<dbReference type="InterPro" id="IPR005127">
    <property type="entry name" value="Giardia_VSP"/>
</dbReference>
<keyword evidence="1" id="KW-0472">Membrane</keyword>
<gene>
    <name evidence="2" type="ORF">DHA2_152073</name>
</gene>
<dbReference type="VEuPathDB" id="GiardiaDB:DHA2_152073"/>
<dbReference type="Pfam" id="PF03302">
    <property type="entry name" value="VSP"/>
    <property type="match status" value="2"/>
</dbReference>
<keyword evidence="1" id="KW-1133">Transmembrane helix</keyword>